<sequence length="509" mass="57716">MLPLASTSSPAEGRAHVTEIQYTKKDPINESRTSDRYTAILVEIREIIIHYSYANLTAIPASTFKSIIYCSATSLYQQGKLTRSEYFERLQKDFHLSVHEVEMAFTQLQSTYDVDTALLSFLKGLKVAHSNLEIHVVANIGKADYAAILSLLIDWNIFDQIFLSFEMKKRKPDLSCFDHILETIRRPAEQLIFIDWDTDNVLAALSLGMTGIVYENSGSVRLELQNLFGDPLIRAKEFLRRGSKTFNSISSNGVTIRENFAQLMILEATGDEDLIEIEPHEMTWNFFIGTPVITPTEFPDDLDTTSLALTVLNKPDHVAHRILDHMLKYVNEDGIILTFFADFKNRFDPVVCVNVLSLFYHFGRENQVSKTLDWLRDVVLHRAYVHGTAFYPSPEGFLYFFARFVGSIQKSHPDLHREFAELLVPRLKERIRLPADPIALAMRLIACEKFGVADEVDLKSLLAMQCEDGGWAMGQLYQYASKKLVIGNRGVSTALASQAIEGFPTPVRI</sequence>
<name>A0AAJ0CAB1_9HYPO</name>
<dbReference type="SUPFAM" id="SSF48239">
    <property type="entry name" value="Terpenoid cyclases/Protein prenyltransferases"/>
    <property type="match status" value="1"/>
</dbReference>
<accession>A0AAJ0CAB1</accession>
<dbReference type="SUPFAM" id="SSF56784">
    <property type="entry name" value="HAD-like"/>
    <property type="match status" value="1"/>
</dbReference>
<dbReference type="InterPro" id="IPR008930">
    <property type="entry name" value="Terpenoid_cyclase/PrenylTrfase"/>
</dbReference>
<dbReference type="InterPro" id="IPR036412">
    <property type="entry name" value="HAD-like_sf"/>
</dbReference>
<evidence type="ECO:0000313" key="1">
    <source>
        <dbReference type="EMBL" id="KAK2589419.1"/>
    </source>
</evidence>
<evidence type="ECO:0008006" key="3">
    <source>
        <dbReference type="Google" id="ProtNLM"/>
    </source>
</evidence>
<dbReference type="AlphaFoldDB" id="A0AAJ0CAB1"/>
<dbReference type="Proteomes" id="UP001251528">
    <property type="component" value="Unassembled WGS sequence"/>
</dbReference>
<dbReference type="InterPro" id="IPR023198">
    <property type="entry name" value="PGP-like_dom2"/>
</dbReference>
<keyword evidence="2" id="KW-1185">Reference proteome</keyword>
<dbReference type="EMBL" id="JASWJB010000711">
    <property type="protein sequence ID" value="KAK2589419.1"/>
    <property type="molecule type" value="Genomic_DNA"/>
</dbReference>
<gene>
    <name evidence="1" type="ORF">QQS21_012905</name>
</gene>
<organism evidence="1 2">
    <name type="scientific">Conoideocrella luteorostrata</name>
    <dbReference type="NCBI Taxonomy" id="1105319"/>
    <lineage>
        <taxon>Eukaryota</taxon>
        <taxon>Fungi</taxon>
        <taxon>Dikarya</taxon>
        <taxon>Ascomycota</taxon>
        <taxon>Pezizomycotina</taxon>
        <taxon>Sordariomycetes</taxon>
        <taxon>Hypocreomycetidae</taxon>
        <taxon>Hypocreales</taxon>
        <taxon>Clavicipitaceae</taxon>
        <taxon>Conoideocrella</taxon>
    </lineage>
</organism>
<protein>
    <recommendedName>
        <fullName evidence="3">HAD-like protein</fullName>
    </recommendedName>
</protein>
<proteinExistence type="predicted"/>
<reference evidence="1" key="1">
    <citation type="submission" date="2023-06" db="EMBL/GenBank/DDBJ databases">
        <title>Conoideocrella luteorostrata (Hypocreales: Clavicipitaceae), a potential biocontrol fungus for elongate hemlock scale in United States Christmas tree production areas.</title>
        <authorList>
            <person name="Barrett H."/>
            <person name="Lovett B."/>
            <person name="Macias A.M."/>
            <person name="Stajich J.E."/>
            <person name="Kasson M.T."/>
        </authorList>
    </citation>
    <scope>NUCLEOTIDE SEQUENCE</scope>
    <source>
        <strain evidence="1">ARSEF 14590</strain>
    </source>
</reference>
<comment type="caution">
    <text evidence="1">The sequence shown here is derived from an EMBL/GenBank/DDBJ whole genome shotgun (WGS) entry which is preliminary data.</text>
</comment>
<dbReference type="Gene3D" id="3.40.50.1000">
    <property type="entry name" value="HAD superfamily/HAD-like"/>
    <property type="match status" value="1"/>
</dbReference>
<dbReference type="InterPro" id="IPR023214">
    <property type="entry name" value="HAD_sf"/>
</dbReference>
<evidence type="ECO:0000313" key="2">
    <source>
        <dbReference type="Proteomes" id="UP001251528"/>
    </source>
</evidence>
<dbReference type="PANTHER" id="PTHR43611">
    <property type="entry name" value="ALPHA-D-GLUCOSE 1-PHOSPHATE PHOSPHATASE"/>
    <property type="match status" value="1"/>
</dbReference>
<dbReference type="Gene3D" id="1.10.150.240">
    <property type="entry name" value="Putative phosphatase, domain 2"/>
    <property type="match status" value="1"/>
</dbReference>
<dbReference type="PANTHER" id="PTHR43611:SF3">
    <property type="entry name" value="FLAVIN MONONUCLEOTIDE HYDROLASE 1, CHLOROPLATIC"/>
    <property type="match status" value="1"/>
</dbReference>